<dbReference type="GO" id="GO:1902977">
    <property type="term" value="P:mitotic DNA replication preinitiation complex assembly"/>
    <property type="evidence" value="ECO:0007669"/>
    <property type="project" value="TreeGrafter"/>
</dbReference>
<dbReference type="GO" id="GO:0000727">
    <property type="term" value="P:double-strand break repair via break-induced replication"/>
    <property type="evidence" value="ECO:0007669"/>
    <property type="project" value="TreeGrafter"/>
</dbReference>
<dbReference type="GO" id="GO:0003697">
    <property type="term" value="F:single-stranded DNA binding"/>
    <property type="evidence" value="ECO:0007669"/>
    <property type="project" value="TreeGrafter"/>
</dbReference>
<organism evidence="6">
    <name type="scientific">Triatoma infestans</name>
    <name type="common">Assassin bug</name>
    <dbReference type="NCBI Taxonomy" id="30076"/>
    <lineage>
        <taxon>Eukaryota</taxon>
        <taxon>Metazoa</taxon>
        <taxon>Ecdysozoa</taxon>
        <taxon>Arthropoda</taxon>
        <taxon>Hexapoda</taxon>
        <taxon>Insecta</taxon>
        <taxon>Pterygota</taxon>
        <taxon>Neoptera</taxon>
        <taxon>Paraneoptera</taxon>
        <taxon>Hemiptera</taxon>
        <taxon>Heteroptera</taxon>
        <taxon>Panheteroptera</taxon>
        <taxon>Cimicomorpha</taxon>
        <taxon>Reduviidae</taxon>
        <taxon>Triatominae</taxon>
        <taxon>Triatoma</taxon>
    </lineage>
</organism>
<dbReference type="GO" id="GO:0031261">
    <property type="term" value="C:DNA replication preinitiation complex"/>
    <property type="evidence" value="ECO:0007669"/>
    <property type="project" value="TreeGrafter"/>
</dbReference>
<dbReference type="PANTHER" id="PTHR10507:SF0">
    <property type="entry name" value="CELL DIVISION CONTROL PROTEIN 45 HOMOLOG"/>
    <property type="match status" value="1"/>
</dbReference>
<evidence type="ECO:0000256" key="2">
    <source>
        <dbReference type="ARBA" id="ARBA00010727"/>
    </source>
</evidence>
<accession>A0A023F0J3</accession>
<evidence type="ECO:0000313" key="6">
    <source>
        <dbReference type="EMBL" id="JAC14997.1"/>
    </source>
</evidence>
<keyword evidence="4" id="KW-0539">Nucleus</keyword>
<dbReference type="EMBL" id="GBBI01003715">
    <property type="protein sequence ID" value="JAC14997.1"/>
    <property type="molecule type" value="mRNA"/>
</dbReference>
<keyword evidence="5" id="KW-0131">Cell cycle</keyword>
<sequence length="547" mass="62595">MFVEDLCEDFYNLIKGKHIILFVNYDIDAICTCKIFQSLFRADCTLYTLVPVEGLQDLIKSYGKYSEQAKYVLLINCGGTIDIVEKLQPNEDVIFFIVDSHKPTDVCNIFSRSQVRLLGKAEETENIPNFEDIFIDSETEEESENETVSEETLLKNKKRNEWEEKRNRIMFEYTQFSFYGRASSLVIFEMLWHLDREDIDCLWWAIIGLTFQSIMELVVEQKYTCELPVLQLHLSRLSTPRNNSDRRNANDYSVSSRKDLKLVLYRHWSVQASIRHTLSTATKLKLWTVSGEKRLYRLLAEIGLPLIESRQNFSSMEPVLRNDFIGMMEAITSNYNLDSLIYHSFLMTVGFKQPYQAADYVFAMIALLDINLEDQAHGDGFLEALDSLARNKTKLIDDGIEKAKKMLICITRQVQSLLDMNQIISAGPFLYFALSEGSVDSKMFSYPCSLAILARYALGAYTSLSKNKRASMLPLIASVTTSEDSCLILGIPPSSELVPRNFFGKAFEQAAELIGKEPLINYFDSSAIKIIKKDRPKFFDALATLLT</sequence>
<name>A0A023F0J3_TRIIF</name>
<dbReference type="InterPro" id="IPR003874">
    <property type="entry name" value="CDC45"/>
</dbReference>
<dbReference type="GO" id="GO:0003682">
    <property type="term" value="F:chromatin binding"/>
    <property type="evidence" value="ECO:0007669"/>
    <property type="project" value="TreeGrafter"/>
</dbReference>
<keyword evidence="3" id="KW-0235">DNA replication</keyword>
<dbReference type="AlphaFoldDB" id="A0A023F0J3"/>
<evidence type="ECO:0000256" key="5">
    <source>
        <dbReference type="ARBA" id="ARBA00023306"/>
    </source>
</evidence>
<dbReference type="GO" id="GO:0051301">
    <property type="term" value="P:cell division"/>
    <property type="evidence" value="ECO:0007669"/>
    <property type="project" value="UniProtKB-KW"/>
</dbReference>
<proteinExistence type="evidence at transcript level"/>
<evidence type="ECO:0000256" key="4">
    <source>
        <dbReference type="ARBA" id="ARBA00023242"/>
    </source>
</evidence>
<evidence type="ECO:0000256" key="1">
    <source>
        <dbReference type="ARBA" id="ARBA00004123"/>
    </source>
</evidence>
<keyword evidence="6" id="KW-0132">Cell division</keyword>
<reference evidence="6" key="1">
    <citation type="journal article" date="2014" name="PLoS Negl. Trop. Dis.">
        <title>An updated insight into the Sialotranscriptome of Triatoma infestans: developmental stage and geographic variations.</title>
        <authorList>
            <person name="Schwarz A."/>
            <person name="Medrano-Mercado N."/>
            <person name="Schaub G.A."/>
            <person name="Struchiner C.J."/>
            <person name="Bargues M.D."/>
            <person name="Levy M.Z."/>
            <person name="Ribeiro J.M."/>
        </authorList>
    </citation>
    <scope>NUCLEOTIDE SEQUENCE</scope>
    <source>
        <strain evidence="6">Chile</strain>
        <tissue evidence="6">Salivary glands</tissue>
    </source>
</reference>
<comment type="subcellular location">
    <subcellularLocation>
        <location evidence="1">Nucleus</location>
    </subcellularLocation>
</comment>
<dbReference type="Pfam" id="PF02724">
    <property type="entry name" value="CDC45"/>
    <property type="match status" value="1"/>
</dbReference>
<dbReference type="GO" id="GO:0006270">
    <property type="term" value="P:DNA replication initiation"/>
    <property type="evidence" value="ECO:0007669"/>
    <property type="project" value="InterPro"/>
</dbReference>
<comment type="similarity">
    <text evidence="2">Belongs to the CDC45 family.</text>
</comment>
<evidence type="ECO:0000256" key="3">
    <source>
        <dbReference type="ARBA" id="ARBA00022705"/>
    </source>
</evidence>
<protein>
    <submittedName>
        <fullName evidence="6">Putative cdc45 cell division cycle 45-like protein</fullName>
    </submittedName>
</protein>
<dbReference type="GO" id="GO:0003688">
    <property type="term" value="F:DNA replication origin binding"/>
    <property type="evidence" value="ECO:0007669"/>
    <property type="project" value="TreeGrafter"/>
</dbReference>
<dbReference type="PANTHER" id="PTHR10507">
    <property type="entry name" value="CDC45-RELATED PROTEIN"/>
    <property type="match status" value="1"/>
</dbReference>